<feature type="compositionally biased region" description="Low complexity" evidence="2">
    <location>
        <begin position="645"/>
        <end position="658"/>
    </location>
</feature>
<feature type="compositionally biased region" description="Basic and acidic residues" evidence="2">
    <location>
        <begin position="661"/>
        <end position="680"/>
    </location>
</feature>
<feature type="compositionally biased region" description="Acidic residues" evidence="2">
    <location>
        <begin position="733"/>
        <end position="760"/>
    </location>
</feature>
<protein>
    <submittedName>
        <fullName evidence="3">Uncharacterized protein</fullName>
    </submittedName>
</protein>
<feature type="coiled-coil region" evidence="1">
    <location>
        <begin position="544"/>
        <end position="578"/>
    </location>
</feature>
<reference evidence="3" key="1">
    <citation type="submission" date="2018-02" db="EMBL/GenBank/DDBJ databases">
        <authorList>
            <person name="Silar P."/>
        </authorList>
    </citation>
    <scope>NUCLEOTIDE SEQUENCE [LARGE SCALE GENOMIC DNA]</scope>
    <source>
        <strain evidence="3">T</strain>
    </source>
</reference>
<gene>
    <name evidence="3" type="ORF">PODCO_504990</name>
</gene>
<feature type="region of interest" description="Disordered" evidence="2">
    <location>
        <begin position="357"/>
        <end position="448"/>
    </location>
</feature>
<feature type="compositionally biased region" description="Low complexity" evidence="2">
    <location>
        <begin position="157"/>
        <end position="168"/>
    </location>
</feature>
<dbReference type="Proteomes" id="UP000280685">
    <property type="component" value="Chromosome 5"/>
</dbReference>
<sequence>MPPPPIPPSHPPADPRESTATATQPPTLRKKPSAGILTTTTSASGHRTTRITTTAAACPAAAPTTTSASSPAVPLSRHPFKRRDQNATSTARGMRAGFDPKAPTPTTARQTTPRMPSYERPGPTGTRQPQVPTAARAVNNSGKPPVTPKVATRLAPSTTSTQHQNQTSVATPLPRRPRPDTILSANGSGPRDKLDITSPIAAFLNTTNVTPRSGSRQNRVESAHSTPNATPNIERHDSFDSRNGLAISPSVVDDVTSRRPVVTFSPASDVSGAGHRQDPDSKFFYAADVPRQTQQAHPRPVVAPQQARNTTFFHASGSPAPDRSSVVSPLVSPAATSNDSLMSKFFYANGAPELQPAPKFGPTRRGPSSVVSTASRIPTNRTGNALRPTSPVGVQPKVKSGHNTPLVSPRSPIASSHHRLSVGSQGRSGLEQTPHSTGAERAHARPKSLTIADAPAIARLMSSHGSIPPTPASEATSPLFAPPSTILPGSPGMSGFASLLQAAEDFAESEEGKSESLNSPAKSSSQEKEPLSDLVANARRERKVQDLQITNASLEAINRTLERQLRKQTAELRRYKRMSRMSMASLSSRVPSASTAAGGGLAKAGVELNDLNKEEGEIAAGDAAIEELEEEDEEEEEEEEEEDSMSGSEHSDSGSSGANTERNESRQKRDERRLQIDLSKHQQLLVDSQKMNQSLKRCLGWTEELIKEGKRALAYKITVSDVELGGRVLVPEEIEALEPQQEEDGSVMENDIEDYEDELKDDSLYGEEPRLDNLGGTDTEIDDLKDDSLYGDDPRLDDDLRDDSLYGDNPRLDDDLRDDSLYGDILRSDDDLRDDSLYGDNPRYDDDLKEDSLYGENPRLDDDLDSSDTEDEKERRKTWRPDAQDRDSGVELPTDSR</sequence>
<dbReference type="PANTHER" id="PTHR38701:SF1">
    <property type="entry name" value="UP-REGULATED DURING SEPTATION PROTEIN 1 DOMAIN-CONTAINING PROTEIN"/>
    <property type="match status" value="1"/>
</dbReference>
<accession>A0ABY6SDM6</accession>
<feature type="compositionally biased region" description="Basic and acidic residues" evidence="2">
    <location>
        <begin position="872"/>
        <end position="897"/>
    </location>
</feature>
<feature type="region of interest" description="Disordered" evidence="2">
    <location>
        <begin position="733"/>
        <end position="897"/>
    </location>
</feature>
<feature type="region of interest" description="Disordered" evidence="2">
    <location>
        <begin position="462"/>
        <end position="534"/>
    </location>
</feature>
<organism evidence="3 4">
    <name type="scientific">Podospora comata</name>
    <dbReference type="NCBI Taxonomy" id="48703"/>
    <lineage>
        <taxon>Eukaryota</taxon>
        <taxon>Fungi</taxon>
        <taxon>Dikarya</taxon>
        <taxon>Ascomycota</taxon>
        <taxon>Pezizomycotina</taxon>
        <taxon>Sordariomycetes</taxon>
        <taxon>Sordariomycetidae</taxon>
        <taxon>Sordariales</taxon>
        <taxon>Podosporaceae</taxon>
        <taxon>Podospora</taxon>
    </lineage>
</organism>
<feature type="region of interest" description="Disordered" evidence="2">
    <location>
        <begin position="624"/>
        <end position="687"/>
    </location>
</feature>
<keyword evidence="4" id="KW-1185">Reference proteome</keyword>
<feature type="compositionally biased region" description="Polar residues" evidence="2">
    <location>
        <begin position="422"/>
        <end position="436"/>
    </location>
</feature>
<feature type="compositionally biased region" description="Low complexity" evidence="2">
    <location>
        <begin position="38"/>
        <end position="72"/>
    </location>
</feature>
<proteinExistence type="predicted"/>
<feature type="compositionally biased region" description="Polar residues" evidence="2">
    <location>
        <begin position="369"/>
        <end position="383"/>
    </location>
</feature>
<evidence type="ECO:0000313" key="4">
    <source>
        <dbReference type="Proteomes" id="UP000280685"/>
    </source>
</evidence>
<evidence type="ECO:0000313" key="3">
    <source>
        <dbReference type="EMBL" id="VBB81270.1"/>
    </source>
</evidence>
<feature type="compositionally biased region" description="Acidic residues" evidence="2">
    <location>
        <begin position="862"/>
        <end position="871"/>
    </location>
</feature>
<dbReference type="PANTHER" id="PTHR38701">
    <property type="entry name" value="CHROMOSOME 8, WHOLE GENOME SHOTGUN SEQUENCE"/>
    <property type="match status" value="1"/>
</dbReference>
<feature type="region of interest" description="Disordered" evidence="2">
    <location>
        <begin position="1"/>
        <end position="245"/>
    </location>
</feature>
<feature type="compositionally biased region" description="Basic and acidic residues" evidence="2">
    <location>
        <begin position="786"/>
        <end position="852"/>
    </location>
</feature>
<feature type="compositionally biased region" description="Pro residues" evidence="2">
    <location>
        <begin position="1"/>
        <end position="12"/>
    </location>
</feature>
<feature type="compositionally biased region" description="Basic and acidic residues" evidence="2">
    <location>
        <begin position="761"/>
        <end position="771"/>
    </location>
</feature>
<feature type="compositionally biased region" description="Polar residues" evidence="2">
    <location>
        <begin position="515"/>
        <end position="524"/>
    </location>
</feature>
<evidence type="ECO:0000256" key="2">
    <source>
        <dbReference type="SAM" id="MobiDB-lite"/>
    </source>
</evidence>
<feature type="compositionally biased region" description="Low complexity" evidence="2">
    <location>
        <begin position="100"/>
        <end position="116"/>
    </location>
</feature>
<feature type="compositionally biased region" description="Polar residues" evidence="2">
    <location>
        <begin position="204"/>
        <end position="217"/>
    </location>
</feature>
<evidence type="ECO:0000256" key="1">
    <source>
        <dbReference type="SAM" id="Coils"/>
    </source>
</evidence>
<dbReference type="EMBL" id="LR026968">
    <property type="protein sequence ID" value="VBB81270.1"/>
    <property type="molecule type" value="Genomic_DNA"/>
</dbReference>
<name>A0ABY6SDM6_PODCO</name>
<feature type="compositionally biased region" description="Acidic residues" evidence="2">
    <location>
        <begin position="624"/>
        <end position="644"/>
    </location>
</feature>
<keyword evidence="1" id="KW-0175">Coiled coil</keyword>